<dbReference type="Pfam" id="PF00498">
    <property type="entry name" value="FHA"/>
    <property type="match status" value="1"/>
</dbReference>
<feature type="region of interest" description="Disordered" evidence="7">
    <location>
        <begin position="1"/>
        <end position="84"/>
    </location>
</feature>
<dbReference type="InterPro" id="IPR008984">
    <property type="entry name" value="SMAD_FHA_dom_sf"/>
</dbReference>
<feature type="compositionally biased region" description="Basic residues" evidence="7">
    <location>
        <begin position="1"/>
        <end position="10"/>
    </location>
</feature>
<feature type="domain" description="AAA+ ATPase" evidence="8">
    <location>
        <begin position="954"/>
        <end position="1091"/>
    </location>
</feature>
<evidence type="ECO:0000256" key="2">
    <source>
        <dbReference type="ARBA" id="ARBA00022741"/>
    </source>
</evidence>
<feature type="region of interest" description="Disordered" evidence="7">
    <location>
        <begin position="102"/>
        <end position="130"/>
    </location>
</feature>
<dbReference type="SMART" id="SM00382">
    <property type="entry name" value="AAA"/>
    <property type="match status" value="1"/>
</dbReference>
<dbReference type="PANTHER" id="PTHR45644:SF56">
    <property type="entry name" value="AAA ATPASE, PUTATIVE (AFU_ORTHOLOGUE AFUA_2G12920)-RELATED"/>
    <property type="match status" value="1"/>
</dbReference>
<dbReference type="InterPro" id="IPR051701">
    <property type="entry name" value="Mito_OM_Translocase_MSP1"/>
</dbReference>
<comment type="subcellular location">
    <subcellularLocation>
        <location evidence="1">Mitochondrion outer membrane</location>
        <topology evidence="1">Single-pass membrane protein</topology>
    </subcellularLocation>
</comment>
<evidence type="ECO:0000256" key="5">
    <source>
        <dbReference type="ARBA" id="ARBA00023128"/>
    </source>
</evidence>
<evidence type="ECO:0000256" key="3">
    <source>
        <dbReference type="ARBA" id="ARBA00022787"/>
    </source>
</evidence>
<dbReference type="Pfam" id="PF17862">
    <property type="entry name" value="AAA_lid_3"/>
    <property type="match status" value="1"/>
</dbReference>
<keyword evidence="3" id="KW-0472">Membrane</keyword>
<dbReference type="Gene3D" id="2.60.200.20">
    <property type="match status" value="1"/>
</dbReference>
<dbReference type="Gene3D" id="3.40.50.300">
    <property type="entry name" value="P-loop containing nucleotide triphosphate hydrolases"/>
    <property type="match status" value="1"/>
</dbReference>
<dbReference type="Pfam" id="PF00004">
    <property type="entry name" value="AAA"/>
    <property type="match status" value="1"/>
</dbReference>
<evidence type="ECO:0000256" key="7">
    <source>
        <dbReference type="SAM" id="MobiDB-lite"/>
    </source>
</evidence>
<evidence type="ECO:0000313" key="10">
    <source>
        <dbReference type="Proteomes" id="UP001150062"/>
    </source>
</evidence>
<dbReference type="InterPro" id="IPR003960">
    <property type="entry name" value="ATPase_AAA_CS"/>
</dbReference>
<evidence type="ECO:0000256" key="6">
    <source>
        <dbReference type="PROSITE-ProRule" id="PRU00182"/>
    </source>
</evidence>
<keyword evidence="6" id="KW-0694">RNA-binding</keyword>
<feature type="compositionally biased region" description="Basic residues" evidence="7">
    <location>
        <begin position="52"/>
        <end position="66"/>
    </location>
</feature>
<sequence>MDPNQRKRKQQSNASQKKQKKKRMNEEEGNTQTKNFQQKEVNSQNLVSKDSQRKRLQKTTKKKSKRIVFPLPPNEKSLDQKLKKPLSPQKQKLLNNKQLNSYQQQNQNQNNKQNQKQKTQQTTTNQNKTAIYNQKLARSVNAPSRFWGYIFHQVGFRGKLGLEVNPFSIGNASKCHLQLKDTDVSGLLARLVNEPNKGKFLEVHGDKGQVILNGKTIQKGHKMETKSGDHIIIGGNHKIEIIFITANFFQSLLSKKPLRASSSSSTINHSGLSGSSNLNVNPDLKQKSIFQNNNIFNNNNYQQVNNRKQMNNLKMKQDSIEEYFKKLISNEIQNFQNLKNIPNLNKFEYPIDETLLNHLLVTFQVHFTKEIKKNLNLKKLPQNISNKILLTHPDGANLFQKKLCLLLAKYFKSQFLIFEPKRILEKFYLQYQDQKQKKKEKSLNMDNKANQSMNENKSAHNYINKNLHFSNQPIHKINKILNNELKSNKANEKKKKKSIFELNKNKNFSMGSRIRFIGPNFEKMDQFSIISRVKQKTGPKAGAIGTIKVIFNQNHNSSFVGVEFDNEIQQGGNDLGKMSKPKHGFFVKREEIKLLTDDTIDYYSLLMTSFIQYMISRNSNFDQSPFIIFFPNIEKTIFHSLGVYYHFTNNLIHLSKEINSTIIIAGYTHNHDHNLNNYGDDNNNINNHQIFKNSNSNNLINNQSHLKPQQNWQYHHSSHLRNQNKLPHQQQQLFLNQNSNDDITNERDSISSQTIFSLLNKLFPNKIKIKTPIHSMHLEKWREKIRHDNKMIIIEKNIQLLNSLLEEFKVSIQNIDQNLFSTQIYSLSTMKNIFQTAFLFCMRQLKLDNNNNKMNLFNGKEKNSIIISEESLLYAINLQKQISQKNDFLEYKINVQTDNEYEERLINEVIPPNRINIKFSDIGNLKQVKRVLFEYVILPLKRPELFQRGNLIKPCKGILLFGPPGTGKTMLAKAIATESGAHFLNISMSTISSKWFGEGEKIAKAVFTLASKLSPTIIFIDEVDSLLNRRGKSGEHETSRKIKNTFMEQWDGLTRRDNDRVIVLAATNRPHDLDEAVLRRFPRRMFVDLPNLEAREKILKIILKDEELQDNFDFHYLAAITDGYSGSDLKNLAITAGYFPIRELLEREREKEKEKEKEKVKVKGREGEGKDLEMDLQNKYQNNKHGGDEGNDDDKSREIENENKELSFLQQTKEKTFKNSQKNPINLRKLTLNDFVKAKKKVKISVSQDSFSLKELTDWNRLYGEGGQVEPQYSFYYN</sequence>
<keyword evidence="5" id="KW-0496">Mitochondrion</keyword>
<keyword evidence="4" id="KW-0067">ATP-binding</keyword>
<name>A0ABQ8YXA9_9EUKA</name>
<dbReference type="EMBL" id="JAOAOG010000102">
    <property type="protein sequence ID" value="KAJ6249102.1"/>
    <property type="molecule type" value="Genomic_DNA"/>
</dbReference>
<keyword evidence="2" id="KW-0547">Nucleotide-binding</keyword>
<evidence type="ECO:0000259" key="8">
    <source>
        <dbReference type="SMART" id="SM00382"/>
    </source>
</evidence>
<dbReference type="InterPro" id="IPR000253">
    <property type="entry name" value="FHA_dom"/>
</dbReference>
<dbReference type="InterPro" id="IPR027417">
    <property type="entry name" value="P-loop_NTPase"/>
</dbReference>
<dbReference type="PANTHER" id="PTHR45644">
    <property type="entry name" value="AAA ATPASE, PUTATIVE (AFU_ORTHOLOGUE AFUA_2G12920)-RELATED-RELATED"/>
    <property type="match status" value="1"/>
</dbReference>
<evidence type="ECO:0000256" key="4">
    <source>
        <dbReference type="ARBA" id="ARBA00022840"/>
    </source>
</evidence>
<dbReference type="Proteomes" id="UP001150062">
    <property type="component" value="Unassembled WGS sequence"/>
</dbReference>
<dbReference type="PROSITE" id="PS50889">
    <property type="entry name" value="S4"/>
    <property type="match status" value="1"/>
</dbReference>
<protein>
    <submittedName>
        <fullName evidence="9">Aaa-type atpase family protein-related</fullName>
    </submittedName>
</protein>
<evidence type="ECO:0000256" key="1">
    <source>
        <dbReference type="ARBA" id="ARBA00004572"/>
    </source>
</evidence>
<feature type="region of interest" description="Disordered" evidence="7">
    <location>
        <begin position="1150"/>
        <end position="1174"/>
    </location>
</feature>
<reference evidence="9" key="1">
    <citation type="submission" date="2022-08" db="EMBL/GenBank/DDBJ databases">
        <title>Novel sulfate-reducing endosymbionts in the free-living metamonad Anaeramoeba.</title>
        <authorList>
            <person name="Jerlstrom-Hultqvist J."/>
            <person name="Cepicka I."/>
            <person name="Gallot-Lavallee L."/>
            <person name="Salas-Leiva D."/>
            <person name="Curtis B.A."/>
            <person name="Zahonova K."/>
            <person name="Pipaliya S."/>
            <person name="Dacks J."/>
            <person name="Roger A.J."/>
        </authorList>
    </citation>
    <scope>NUCLEOTIDE SEQUENCE</scope>
    <source>
        <strain evidence="9">Schooner1</strain>
    </source>
</reference>
<dbReference type="SUPFAM" id="SSF52540">
    <property type="entry name" value="P-loop containing nucleoside triphosphate hydrolases"/>
    <property type="match status" value="1"/>
</dbReference>
<dbReference type="InterPro" id="IPR041569">
    <property type="entry name" value="AAA_lid_3"/>
</dbReference>
<proteinExistence type="predicted"/>
<comment type="caution">
    <text evidence="9">The sequence shown here is derived from an EMBL/GenBank/DDBJ whole genome shotgun (WGS) entry which is preliminary data.</text>
</comment>
<gene>
    <name evidence="9" type="ORF">M0813_01701</name>
</gene>
<organism evidence="9 10">
    <name type="scientific">Anaeramoeba flamelloides</name>
    <dbReference type="NCBI Taxonomy" id="1746091"/>
    <lineage>
        <taxon>Eukaryota</taxon>
        <taxon>Metamonada</taxon>
        <taxon>Anaeramoebidae</taxon>
        <taxon>Anaeramoeba</taxon>
    </lineage>
</organism>
<evidence type="ECO:0000313" key="9">
    <source>
        <dbReference type="EMBL" id="KAJ6249102.1"/>
    </source>
</evidence>
<accession>A0ABQ8YXA9</accession>
<keyword evidence="3" id="KW-1000">Mitochondrion outer membrane</keyword>
<feature type="compositionally biased region" description="Low complexity" evidence="7">
    <location>
        <begin position="102"/>
        <end position="129"/>
    </location>
</feature>
<dbReference type="SUPFAM" id="SSF49879">
    <property type="entry name" value="SMAD/FHA domain"/>
    <property type="match status" value="1"/>
</dbReference>
<feature type="compositionally biased region" description="Polar residues" evidence="7">
    <location>
        <begin position="30"/>
        <end position="49"/>
    </location>
</feature>
<keyword evidence="10" id="KW-1185">Reference proteome</keyword>
<dbReference type="Gene3D" id="1.10.8.60">
    <property type="match status" value="1"/>
</dbReference>
<feature type="compositionally biased region" description="Basic and acidic residues" evidence="7">
    <location>
        <begin position="1150"/>
        <end position="1173"/>
    </location>
</feature>
<dbReference type="InterPro" id="IPR003593">
    <property type="entry name" value="AAA+_ATPase"/>
</dbReference>
<dbReference type="InterPro" id="IPR003959">
    <property type="entry name" value="ATPase_AAA_core"/>
</dbReference>
<dbReference type="PROSITE" id="PS00674">
    <property type="entry name" value="AAA"/>
    <property type="match status" value="1"/>
</dbReference>